<organism evidence="13 14">
    <name type="scientific">Neogobius melanostomus</name>
    <name type="common">round goby</name>
    <dbReference type="NCBI Taxonomy" id="47308"/>
    <lineage>
        <taxon>Eukaryota</taxon>
        <taxon>Metazoa</taxon>
        <taxon>Chordata</taxon>
        <taxon>Craniata</taxon>
        <taxon>Vertebrata</taxon>
        <taxon>Euteleostomi</taxon>
        <taxon>Actinopterygii</taxon>
        <taxon>Neopterygii</taxon>
        <taxon>Teleostei</taxon>
        <taxon>Neoteleostei</taxon>
        <taxon>Acanthomorphata</taxon>
        <taxon>Gobiaria</taxon>
        <taxon>Gobiiformes</taxon>
        <taxon>Gobioidei</taxon>
        <taxon>Gobiidae</taxon>
        <taxon>Benthophilinae</taxon>
        <taxon>Neogobiini</taxon>
        <taxon>Neogobius</taxon>
    </lineage>
</organism>
<dbReference type="InterPro" id="IPR046753">
    <property type="entry name" value="TOIP1/2_C"/>
</dbReference>
<feature type="region of interest" description="Disordered" evidence="10">
    <location>
        <begin position="222"/>
        <end position="255"/>
    </location>
</feature>
<evidence type="ECO:0000256" key="10">
    <source>
        <dbReference type="SAM" id="MobiDB-lite"/>
    </source>
</evidence>
<dbReference type="Proteomes" id="UP000694523">
    <property type="component" value="Unplaced"/>
</dbReference>
<keyword evidence="5 11" id="KW-1133">Transmembrane helix</keyword>
<reference evidence="13" key="2">
    <citation type="submission" date="2025-09" db="UniProtKB">
        <authorList>
            <consortium name="Ensembl"/>
        </authorList>
    </citation>
    <scope>IDENTIFICATION</scope>
</reference>
<evidence type="ECO:0000256" key="3">
    <source>
        <dbReference type="ARBA" id="ARBA00022553"/>
    </source>
</evidence>
<comment type="subcellular location">
    <subcellularLocation>
        <location evidence="9">Endomembrane system</location>
        <topology evidence="9">Single-pass membrane protein</topology>
    </subcellularLocation>
    <subcellularLocation>
        <location evidence="1">Nucleus envelope</location>
    </subcellularLocation>
</comment>
<dbReference type="GO" id="GO:0005635">
    <property type="term" value="C:nuclear envelope"/>
    <property type="evidence" value="ECO:0007669"/>
    <property type="project" value="UniProtKB-SubCell"/>
</dbReference>
<evidence type="ECO:0000313" key="13">
    <source>
        <dbReference type="Ensembl" id="ENSNMLP00000015668.1"/>
    </source>
</evidence>
<feature type="compositionally biased region" description="Basic and acidic residues" evidence="10">
    <location>
        <begin position="90"/>
        <end position="106"/>
    </location>
</feature>
<feature type="transmembrane region" description="Helical" evidence="11">
    <location>
        <begin position="266"/>
        <end position="284"/>
    </location>
</feature>
<comment type="similarity">
    <text evidence="2">Belongs to the TOR1AIP family.</text>
</comment>
<evidence type="ECO:0000313" key="14">
    <source>
        <dbReference type="Proteomes" id="UP000694523"/>
    </source>
</evidence>
<keyword evidence="14" id="KW-1185">Reference proteome</keyword>
<evidence type="ECO:0000256" key="6">
    <source>
        <dbReference type="ARBA" id="ARBA00023136"/>
    </source>
</evidence>
<keyword evidence="8" id="KW-0539">Nucleus</keyword>
<feature type="region of interest" description="Disordered" evidence="10">
    <location>
        <begin position="144"/>
        <end position="185"/>
    </location>
</feature>
<sequence>MMDSEVSETVPARQLRRSTRQTPSARDQLAVNYGPTPRGPLKRAKKPPKPQSEVPAVNGTKEKGSDDEESPEKKSRLQTGDVLGGGDVHGPPKDESEPMETQDKSGDANVQIKSLQQSKNPPVPGSFGDVHLKPYVVLVPHCTQNHPESESVTKTQVKQPKKNDASPSKHTTTTIPSKRANDTHHTTVPSMAEYRRKMESKITEIPKVNHYVPGNYPKSVETAAARRRTTDSSTHKAGVAEKKHETKKIPVSRQKGGASSKGFLRYLWKFVLLILLSAGLLLAFKDLPTLQGTKDGSTHSSRSANSGLFVEELSRVVIRFPSQRPELWKRSKIHLQKHLDNPHPTEPVSMILTAGVRAQKTLLCLAHSIASSFSSALNTSVVVIDGASQANLDSDKVKMDIDDQLKAAFGGDKLASVIHRFEELPPGSSLIFYRYCDHETAAYKRAFILFTVLLSEEDLSTQQSLKEVEEMVRDHVERKFVGNETAFNKMDADKFSGLWSRISHLILPVAHEDGIELKGC</sequence>
<protein>
    <recommendedName>
        <fullName evidence="12">Torsin-1A-interacting protein 1/2 AAA+ activator domain-containing protein</fullName>
    </recommendedName>
</protein>
<feature type="region of interest" description="Disordered" evidence="10">
    <location>
        <begin position="1"/>
        <end position="127"/>
    </location>
</feature>
<evidence type="ECO:0000256" key="9">
    <source>
        <dbReference type="ARBA" id="ARBA00037847"/>
    </source>
</evidence>
<name>A0A8C6TBC9_9GOBI</name>
<keyword evidence="3" id="KW-0597">Phosphoprotein</keyword>
<feature type="compositionally biased region" description="Polar residues" evidence="10">
    <location>
        <begin position="111"/>
        <end position="120"/>
    </location>
</feature>
<feature type="compositionally biased region" description="Polar residues" evidence="10">
    <location>
        <begin position="165"/>
        <end position="176"/>
    </location>
</feature>
<evidence type="ECO:0000259" key="12">
    <source>
        <dbReference type="Pfam" id="PF05609"/>
    </source>
</evidence>
<dbReference type="Ensembl" id="ENSNMLT00000017615.1">
    <property type="protein sequence ID" value="ENSNMLP00000015668.1"/>
    <property type="gene ID" value="ENSNMLG00000010388.1"/>
</dbReference>
<evidence type="ECO:0000256" key="5">
    <source>
        <dbReference type="ARBA" id="ARBA00022989"/>
    </source>
</evidence>
<dbReference type="GO" id="GO:0061024">
    <property type="term" value="P:membrane organization"/>
    <property type="evidence" value="ECO:0007669"/>
    <property type="project" value="TreeGrafter"/>
</dbReference>
<dbReference type="AlphaFoldDB" id="A0A8C6TBC9"/>
<evidence type="ECO:0000256" key="2">
    <source>
        <dbReference type="ARBA" id="ARBA00007860"/>
    </source>
</evidence>
<evidence type="ECO:0000256" key="1">
    <source>
        <dbReference type="ARBA" id="ARBA00004259"/>
    </source>
</evidence>
<feature type="compositionally biased region" description="Basic and acidic residues" evidence="10">
    <location>
        <begin position="228"/>
        <end position="248"/>
    </location>
</feature>
<dbReference type="GO" id="GO:0001671">
    <property type="term" value="F:ATPase activator activity"/>
    <property type="evidence" value="ECO:0007669"/>
    <property type="project" value="InterPro"/>
</dbReference>
<feature type="compositionally biased region" description="Polar residues" evidence="10">
    <location>
        <begin position="144"/>
        <end position="158"/>
    </location>
</feature>
<evidence type="ECO:0000256" key="7">
    <source>
        <dbReference type="ARBA" id="ARBA00023180"/>
    </source>
</evidence>
<evidence type="ECO:0000256" key="11">
    <source>
        <dbReference type="SAM" id="Phobius"/>
    </source>
</evidence>
<accession>A0A8C6TBC9</accession>
<dbReference type="PANTHER" id="PTHR18843:SF7">
    <property type="entry name" value="LAMINA-ASSOCIATED POLYPEPTIDE 1B ISOFORM 1-RELATED"/>
    <property type="match status" value="1"/>
</dbReference>
<dbReference type="Pfam" id="PF05609">
    <property type="entry name" value="LAP1_C"/>
    <property type="match status" value="1"/>
</dbReference>
<evidence type="ECO:0000256" key="8">
    <source>
        <dbReference type="ARBA" id="ARBA00023242"/>
    </source>
</evidence>
<evidence type="ECO:0000256" key="4">
    <source>
        <dbReference type="ARBA" id="ARBA00022692"/>
    </source>
</evidence>
<dbReference type="GO" id="GO:0016020">
    <property type="term" value="C:membrane"/>
    <property type="evidence" value="ECO:0007669"/>
    <property type="project" value="TreeGrafter"/>
</dbReference>
<proteinExistence type="inferred from homology"/>
<dbReference type="InterPro" id="IPR008662">
    <property type="entry name" value="TOIP1/2"/>
</dbReference>
<dbReference type="InterPro" id="IPR038599">
    <property type="entry name" value="LAP1C-like_C_sf"/>
</dbReference>
<dbReference type="Gene3D" id="3.40.50.12190">
    <property type="match status" value="1"/>
</dbReference>
<keyword evidence="6 11" id="KW-0472">Membrane</keyword>
<keyword evidence="7" id="KW-0325">Glycoprotein</keyword>
<keyword evidence="4 11" id="KW-0812">Transmembrane</keyword>
<reference evidence="13" key="1">
    <citation type="submission" date="2025-08" db="UniProtKB">
        <authorList>
            <consortium name="Ensembl"/>
        </authorList>
    </citation>
    <scope>IDENTIFICATION</scope>
</reference>
<dbReference type="PANTHER" id="PTHR18843">
    <property type="entry name" value="TORSIN-1A-INTERACTING PROTEIN"/>
    <property type="match status" value="1"/>
</dbReference>
<feature type="domain" description="Torsin-1A-interacting protein 1/2 AAA+ activator" evidence="12">
    <location>
        <begin position="308"/>
        <end position="520"/>
    </location>
</feature>